<dbReference type="AlphaFoldDB" id="A0A3P5Y170"/>
<proteinExistence type="predicted"/>
<reference evidence="1" key="1">
    <citation type="submission" date="2018-11" db="EMBL/GenBank/DDBJ databases">
        <authorList>
            <consortium name="Genoscope - CEA"/>
            <person name="William W."/>
        </authorList>
    </citation>
    <scope>NUCLEOTIDE SEQUENCE</scope>
</reference>
<organism evidence="1">
    <name type="scientific">Brassica campestris</name>
    <name type="common">Field mustard</name>
    <dbReference type="NCBI Taxonomy" id="3711"/>
    <lineage>
        <taxon>Eukaryota</taxon>
        <taxon>Viridiplantae</taxon>
        <taxon>Streptophyta</taxon>
        <taxon>Embryophyta</taxon>
        <taxon>Tracheophyta</taxon>
        <taxon>Spermatophyta</taxon>
        <taxon>Magnoliopsida</taxon>
        <taxon>eudicotyledons</taxon>
        <taxon>Gunneridae</taxon>
        <taxon>Pentapetalae</taxon>
        <taxon>rosids</taxon>
        <taxon>malvids</taxon>
        <taxon>Brassicales</taxon>
        <taxon>Brassicaceae</taxon>
        <taxon>Brassiceae</taxon>
        <taxon>Brassica</taxon>
    </lineage>
</organism>
<dbReference type="EMBL" id="LR031568">
    <property type="protein sequence ID" value="VDC60929.1"/>
    <property type="molecule type" value="Genomic_DNA"/>
</dbReference>
<name>A0A3P5Y170_BRACM</name>
<gene>
    <name evidence="1" type="ORF">BRAA09T38540Z</name>
</gene>
<sequence length="164" mass="19340">MMVMTYLNIMFLKPKKMKKYIVLTSVPIHFLHTNILTIQLGFLLEEVRNVQAVEVVQKELEDVGALLKRLLETQELMLEVLQEVIEEDNHSRLQYKTPLMDIKNFNDKVYNSYAQVLLTRLITMNSKKQNKYFLLWNFPNSLNFTGLALTHLKNWFFGESISLI</sequence>
<accession>A0A3P5Y170</accession>
<evidence type="ECO:0000313" key="1">
    <source>
        <dbReference type="EMBL" id="VDC60929.1"/>
    </source>
</evidence>
<protein>
    <submittedName>
        <fullName evidence="1">Uncharacterized protein</fullName>
    </submittedName>
</protein>